<dbReference type="RefSeq" id="WP_089826863.1">
    <property type="nucleotide sequence ID" value="NZ_FODV01000014.1"/>
</dbReference>
<dbReference type="PANTHER" id="PTHR30502">
    <property type="entry name" value="2-KETO-3-DEOXY-L-RHAMNONATE ALDOLASE"/>
    <property type="match status" value="1"/>
</dbReference>
<dbReference type="InterPro" id="IPR040442">
    <property type="entry name" value="Pyrv_kinase-like_dom_sf"/>
</dbReference>
<evidence type="ECO:0000313" key="6">
    <source>
        <dbReference type="Proteomes" id="UP000199126"/>
    </source>
</evidence>
<feature type="domain" description="HpcH/HpaI aldolase/citrate lyase" evidence="4">
    <location>
        <begin position="14"/>
        <end position="126"/>
    </location>
</feature>
<protein>
    <submittedName>
        <fullName evidence="5">HpcH/HpaI aldolase/citrate lyase family protein</fullName>
    </submittedName>
</protein>
<dbReference type="InterPro" id="IPR050251">
    <property type="entry name" value="HpcH-HpaI_aldolase"/>
</dbReference>
<dbReference type="InterPro" id="IPR015813">
    <property type="entry name" value="Pyrv/PenolPyrv_kinase-like_dom"/>
</dbReference>
<keyword evidence="6" id="KW-1185">Reference proteome</keyword>
<dbReference type="AlphaFoldDB" id="A0A1H8V6P2"/>
<reference evidence="6" key="1">
    <citation type="submission" date="2016-10" db="EMBL/GenBank/DDBJ databases">
        <authorList>
            <person name="Varghese N."/>
            <person name="Submissions S."/>
        </authorList>
    </citation>
    <scope>NUCLEOTIDE SEQUENCE [LARGE SCALE GENOMIC DNA]</scope>
    <source>
        <strain evidence="6">CGMCC 1.10121</strain>
    </source>
</reference>
<dbReference type="OrthoDB" id="142679at2157"/>
<proteinExistence type="inferred from homology"/>
<evidence type="ECO:0000313" key="5">
    <source>
        <dbReference type="EMBL" id="SEP10894.1"/>
    </source>
</evidence>
<dbReference type="Proteomes" id="UP000199126">
    <property type="component" value="Unassembled WGS sequence"/>
</dbReference>
<evidence type="ECO:0000259" key="4">
    <source>
        <dbReference type="Pfam" id="PF03328"/>
    </source>
</evidence>
<evidence type="ECO:0000256" key="3">
    <source>
        <dbReference type="ARBA" id="ARBA00023239"/>
    </source>
</evidence>
<organism evidence="5 6">
    <name type="scientific">Halogranum amylolyticum</name>
    <dbReference type="NCBI Taxonomy" id="660520"/>
    <lineage>
        <taxon>Archaea</taxon>
        <taxon>Methanobacteriati</taxon>
        <taxon>Methanobacteriota</taxon>
        <taxon>Stenosarchaea group</taxon>
        <taxon>Halobacteria</taxon>
        <taxon>Halobacteriales</taxon>
        <taxon>Haloferacaceae</taxon>
    </lineage>
</organism>
<dbReference type="Gene3D" id="3.20.20.60">
    <property type="entry name" value="Phosphoenolpyruvate-binding domains"/>
    <property type="match status" value="1"/>
</dbReference>
<accession>A0A1H8V6P2</accession>
<dbReference type="PANTHER" id="PTHR30502:SF0">
    <property type="entry name" value="PHOSPHOENOLPYRUVATE CARBOXYLASE FAMILY PROTEIN"/>
    <property type="match status" value="1"/>
</dbReference>
<dbReference type="GO" id="GO:0005737">
    <property type="term" value="C:cytoplasm"/>
    <property type="evidence" value="ECO:0007669"/>
    <property type="project" value="TreeGrafter"/>
</dbReference>
<keyword evidence="2" id="KW-0479">Metal-binding</keyword>
<dbReference type="SUPFAM" id="SSF51621">
    <property type="entry name" value="Phosphoenolpyruvate/pyruvate domain"/>
    <property type="match status" value="1"/>
</dbReference>
<dbReference type="InterPro" id="IPR005000">
    <property type="entry name" value="Aldolase/citrate-lyase_domain"/>
</dbReference>
<comment type="similarity">
    <text evidence="1">Belongs to the HpcH/HpaI aldolase family.</text>
</comment>
<dbReference type="GO" id="GO:0016832">
    <property type="term" value="F:aldehyde-lyase activity"/>
    <property type="evidence" value="ECO:0007669"/>
    <property type="project" value="TreeGrafter"/>
</dbReference>
<keyword evidence="3 5" id="KW-0456">Lyase</keyword>
<dbReference type="EMBL" id="FODV01000014">
    <property type="protein sequence ID" value="SEP10894.1"/>
    <property type="molecule type" value="Genomic_DNA"/>
</dbReference>
<name>A0A1H8V6P2_9EURY</name>
<evidence type="ECO:0000256" key="1">
    <source>
        <dbReference type="ARBA" id="ARBA00005568"/>
    </source>
</evidence>
<evidence type="ECO:0000256" key="2">
    <source>
        <dbReference type="ARBA" id="ARBA00022723"/>
    </source>
</evidence>
<sequence length="140" mass="14957">MGGRGVDRSGRWARYVDSLIAGEDTEILVGTMVENERAVANIEDILAVPSLGFASVGPADLAMSMSESDPLAKHPEAVQSPIDRTLDACLTADVLIDRIRSSVEETRTAPDAGYQIVRTGGDVESTRTVLGDRLDELDPT</sequence>
<dbReference type="GO" id="GO:0046872">
    <property type="term" value="F:metal ion binding"/>
    <property type="evidence" value="ECO:0007669"/>
    <property type="project" value="UniProtKB-KW"/>
</dbReference>
<dbReference type="Pfam" id="PF03328">
    <property type="entry name" value="HpcH_HpaI"/>
    <property type="match status" value="1"/>
</dbReference>
<gene>
    <name evidence="5" type="ORF">SAMN04487948_11475</name>
</gene>